<proteinExistence type="predicted"/>
<dbReference type="AlphaFoldDB" id="A0A8S1NR10"/>
<organism evidence="1 2">
    <name type="scientific">Paramecium primaurelia</name>
    <dbReference type="NCBI Taxonomy" id="5886"/>
    <lineage>
        <taxon>Eukaryota</taxon>
        <taxon>Sar</taxon>
        <taxon>Alveolata</taxon>
        <taxon>Ciliophora</taxon>
        <taxon>Intramacronucleata</taxon>
        <taxon>Oligohymenophorea</taxon>
        <taxon>Peniculida</taxon>
        <taxon>Parameciidae</taxon>
        <taxon>Paramecium</taxon>
    </lineage>
</organism>
<dbReference type="OMA" id="QFDFFDK"/>
<dbReference type="PANTHER" id="PTHR19920:SF0">
    <property type="entry name" value="CYTOSOLIC IRON-SULFUR PROTEIN ASSEMBLY PROTEIN CIAO1-RELATED"/>
    <property type="match status" value="1"/>
</dbReference>
<dbReference type="PANTHER" id="PTHR19920">
    <property type="entry name" value="WD40 PROTEIN CIAO1"/>
    <property type="match status" value="1"/>
</dbReference>
<dbReference type="SMART" id="SM00320">
    <property type="entry name" value="WD40"/>
    <property type="match status" value="3"/>
</dbReference>
<sequence>MLRMFDDQLQVVESMSLNAMQKIIKDKLIKKRRMINEIADLYIQIIDQYNINLENLKTKLTSAIEIMINANTNWIRELNQKKQDSCIYSFIDESDNYIRNREQYLHTFQFDFFDKMNYSQFNKLQIGIKQLIEAHSLHQYKKFIKNISDVKEQRKQVEKVSWQLSKDGNIQLKLLSNSIKQDGISQALAFNYQTNILVTSNDKEIIIWKFNEGKLDQWQKYQFSGFITSLVFSKTQNIFISGSTEVYIWKQHQNNQWTKSNPYIYNKKIQTSCLVLNSKEDLVIQGNKNSTINILAVDFQQNKITHLYSLKKHTEWVSSLSLNNSENLLLTCGYQETIIWKKDQDNKWKFMTEVIKYSTPIYPDRALFLKDDQFILFKSRNGSTSAIVYQQNKLDFTKYYEIQLNTIPTLEFKLYQTFEFRPELNLLFVRYKEYIYILRKQDNGKYKIAYQQCYKTDYIYGTLSNNGQYLVIYDESQKLHNIYELQNN</sequence>
<evidence type="ECO:0000313" key="1">
    <source>
        <dbReference type="EMBL" id="CAD8094420.1"/>
    </source>
</evidence>
<accession>A0A8S1NR10</accession>
<dbReference type="InterPro" id="IPR001680">
    <property type="entry name" value="WD40_rpt"/>
</dbReference>
<dbReference type="Pfam" id="PF00400">
    <property type="entry name" value="WD40"/>
    <property type="match status" value="1"/>
</dbReference>
<evidence type="ECO:0008006" key="3">
    <source>
        <dbReference type="Google" id="ProtNLM"/>
    </source>
</evidence>
<dbReference type="Proteomes" id="UP000688137">
    <property type="component" value="Unassembled WGS sequence"/>
</dbReference>
<reference evidence="1" key="1">
    <citation type="submission" date="2021-01" db="EMBL/GenBank/DDBJ databases">
        <authorList>
            <consortium name="Genoscope - CEA"/>
            <person name="William W."/>
        </authorList>
    </citation>
    <scope>NUCLEOTIDE SEQUENCE</scope>
</reference>
<dbReference type="GO" id="GO:0016226">
    <property type="term" value="P:iron-sulfur cluster assembly"/>
    <property type="evidence" value="ECO:0007669"/>
    <property type="project" value="TreeGrafter"/>
</dbReference>
<comment type="caution">
    <text evidence="1">The sequence shown here is derived from an EMBL/GenBank/DDBJ whole genome shotgun (WGS) entry which is preliminary data.</text>
</comment>
<protein>
    <recommendedName>
        <fullName evidence="3">WD40-repeat-containing domain</fullName>
    </recommendedName>
</protein>
<dbReference type="GO" id="GO:0097361">
    <property type="term" value="C:cytosolic [4Fe-4S] assembly targeting complex"/>
    <property type="evidence" value="ECO:0007669"/>
    <property type="project" value="TreeGrafter"/>
</dbReference>
<name>A0A8S1NR10_PARPR</name>
<keyword evidence="2" id="KW-1185">Reference proteome</keyword>
<evidence type="ECO:0000313" key="2">
    <source>
        <dbReference type="Proteomes" id="UP000688137"/>
    </source>
</evidence>
<gene>
    <name evidence="1" type="ORF">PPRIM_AZ9-3.1.T0960010</name>
</gene>
<dbReference type="EMBL" id="CAJJDM010000099">
    <property type="protein sequence ID" value="CAD8094420.1"/>
    <property type="molecule type" value="Genomic_DNA"/>
</dbReference>